<feature type="transmembrane region" description="Helical" evidence="1">
    <location>
        <begin position="21"/>
        <end position="46"/>
    </location>
</feature>
<dbReference type="EMBL" id="CP159534">
    <property type="protein sequence ID" value="XCJ73858.1"/>
    <property type="molecule type" value="Genomic_DNA"/>
</dbReference>
<keyword evidence="1" id="KW-0812">Transmembrane</keyword>
<dbReference type="RefSeq" id="WP_353945308.1">
    <property type="nucleotide sequence ID" value="NZ_CP159534.1"/>
</dbReference>
<evidence type="ECO:0000313" key="2">
    <source>
        <dbReference type="EMBL" id="XCJ73858.1"/>
    </source>
</evidence>
<name>A0AAU8J0S3_9ACTN</name>
<sequence>MRVEGFWKGLGEFLADTLGEAVAELVLTALACALLAVLAGIAYLSWSFSPRGTLAGAGVFCLLLAHGAWRRYRKPARKRGPRILAALTTTLFMATTCTAAFLLLYASGCDCV</sequence>
<gene>
    <name evidence="2" type="ORF">ABII15_29585</name>
</gene>
<feature type="transmembrane region" description="Helical" evidence="1">
    <location>
        <begin position="52"/>
        <end position="72"/>
    </location>
</feature>
<keyword evidence="1" id="KW-0472">Membrane</keyword>
<keyword evidence="1" id="KW-1133">Transmembrane helix</keyword>
<reference evidence="2" key="1">
    <citation type="submission" date="2024-06" db="EMBL/GenBank/DDBJ databases">
        <title>Streptomyces sp. strain HUAS MG91 genome sequences.</title>
        <authorList>
            <person name="Mo P."/>
        </authorList>
    </citation>
    <scope>NUCLEOTIDE SEQUENCE</scope>
    <source>
        <strain evidence="2">HUAS MG91</strain>
    </source>
</reference>
<organism evidence="2">
    <name type="scientific">Streptomyces tabacisoli</name>
    <dbReference type="NCBI Taxonomy" id="3156398"/>
    <lineage>
        <taxon>Bacteria</taxon>
        <taxon>Bacillati</taxon>
        <taxon>Actinomycetota</taxon>
        <taxon>Actinomycetes</taxon>
        <taxon>Kitasatosporales</taxon>
        <taxon>Streptomycetaceae</taxon>
        <taxon>Streptomyces</taxon>
    </lineage>
</organism>
<dbReference type="KEGG" id="stac:ABII15_29585"/>
<proteinExistence type="predicted"/>
<accession>A0AAU8J0S3</accession>
<feature type="transmembrane region" description="Helical" evidence="1">
    <location>
        <begin position="84"/>
        <end position="106"/>
    </location>
</feature>
<protein>
    <submittedName>
        <fullName evidence="2">Lysine transporter LysE</fullName>
    </submittedName>
</protein>
<evidence type="ECO:0000256" key="1">
    <source>
        <dbReference type="SAM" id="Phobius"/>
    </source>
</evidence>
<dbReference type="AlphaFoldDB" id="A0AAU8J0S3"/>